<dbReference type="InterPro" id="IPR001828">
    <property type="entry name" value="ANF_lig-bd_rcpt"/>
</dbReference>
<reference evidence="10" key="2">
    <citation type="journal article" date="2020" name="Biotechnol. Bioeng.">
        <title>Chromosome-scale scaffolds for the Chinese hamster reference genome assembly to facilitate the study of the CHO epigenome.</title>
        <authorList>
            <person name="Hilliard W."/>
            <person name="MacDonald M."/>
            <person name="Lee K.H."/>
        </authorList>
    </citation>
    <scope>NUCLEOTIDE SEQUENCE [LARGE SCALE GENOMIC DNA]</scope>
    <source>
        <strain evidence="10">17A/GY</strain>
    </source>
</reference>
<organism evidence="10 11">
    <name type="scientific">Cricetulus griseus</name>
    <name type="common">Chinese hamster</name>
    <name type="synonym">Cricetulus barabensis griseus</name>
    <dbReference type="NCBI Taxonomy" id="10029"/>
    <lineage>
        <taxon>Eukaryota</taxon>
        <taxon>Metazoa</taxon>
        <taxon>Chordata</taxon>
        <taxon>Craniata</taxon>
        <taxon>Vertebrata</taxon>
        <taxon>Euteleostomi</taxon>
        <taxon>Mammalia</taxon>
        <taxon>Eutheria</taxon>
        <taxon>Euarchontoglires</taxon>
        <taxon>Glires</taxon>
        <taxon>Rodentia</taxon>
        <taxon>Myomorpha</taxon>
        <taxon>Muroidea</taxon>
        <taxon>Cricetidae</taxon>
        <taxon>Cricetinae</taxon>
        <taxon>Cricetulus</taxon>
    </lineage>
</organism>
<dbReference type="PANTHER" id="PTHR24061">
    <property type="entry name" value="CALCIUM-SENSING RECEPTOR-RELATED"/>
    <property type="match status" value="1"/>
</dbReference>
<dbReference type="Proteomes" id="UP001108280">
    <property type="component" value="Chromosome 9"/>
</dbReference>
<evidence type="ECO:0000256" key="5">
    <source>
        <dbReference type="ARBA" id="ARBA00023136"/>
    </source>
</evidence>
<dbReference type="InterPro" id="IPR028082">
    <property type="entry name" value="Peripla_BP_I"/>
</dbReference>
<dbReference type="Gene3D" id="3.40.50.2300">
    <property type="match status" value="2"/>
</dbReference>
<dbReference type="AlphaFoldDB" id="A0A9J7KCT7"/>
<reference evidence="10" key="1">
    <citation type="journal article" date="2018" name="Biotechnol. Bioeng.">
        <title>A reference genome of the Chinese hamster based on a hybrid assembly strategy.</title>
        <authorList>
            <person name="Rupp O."/>
            <person name="MacDonald M.L."/>
            <person name="Li S."/>
            <person name="Dhiman H."/>
            <person name="Polson S."/>
            <person name="Griep S."/>
            <person name="Heffner K."/>
            <person name="Hernandez I."/>
            <person name="Brinkrolf K."/>
            <person name="Jadhav V."/>
            <person name="Samoudi M."/>
            <person name="Hao H."/>
            <person name="Kingham B."/>
            <person name="Goesmann A."/>
            <person name="Betenbaugh M.J."/>
            <person name="Lewis N.E."/>
            <person name="Borth N."/>
            <person name="Lee K.H."/>
        </authorList>
    </citation>
    <scope>NUCLEOTIDE SEQUENCE [LARGE SCALE GENOMIC DNA]</scope>
    <source>
        <strain evidence="10">17A/GY</strain>
    </source>
</reference>
<evidence type="ECO:0000256" key="6">
    <source>
        <dbReference type="ARBA" id="ARBA00023170"/>
    </source>
</evidence>
<keyword evidence="4" id="KW-1133">Transmembrane helix</keyword>
<evidence type="ECO:0000313" key="11">
    <source>
        <dbReference type="RefSeq" id="XP_035305038.1"/>
    </source>
</evidence>
<evidence type="ECO:0000256" key="8">
    <source>
        <dbReference type="SAM" id="SignalP"/>
    </source>
</evidence>
<accession>A0A9J7KCT7</accession>
<dbReference type="CDD" id="cd06365">
    <property type="entry name" value="PBP1_pheromone_receptor"/>
    <property type="match status" value="1"/>
</dbReference>
<dbReference type="GeneID" id="103158795"/>
<dbReference type="InterPro" id="IPR000337">
    <property type="entry name" value="GPCR_3"/>
</dbReference>
<dbReference type="InterPro" id="IPR000068">
    <property type="entry name" value="GPCR_3_Ca_sens_rcpt-rel"/>
</dbReference>
<evidence type="ECO:0000256" key="4">
    <source>
        <dbReference type="ARBA" id="ARBA00022989"/>
    </source>
</evidence>
<dbReference type="InterPro" id="IPR004073">
    <property type="entry name" value="GPCR_3_vmron_rcpt_2"/>
</dbReference>
<dbReference type="PRINTS" id="PR01535">
    <property type="entry name" value="VOMERONASL2R"/>
</dbReference>
<feature type="domain" description="Receptor ligand binding region" evidence="9">
    <location>
        <begin position="77"/>
        <end position="466"/>
    </location>
</feature>
<comment type="subcellular location">
    <subcellularLocation>
        <location evidence="1">Membrane</location>
        <topology evidence="1">Multi-pass membrane protein</topology>
    </subcellularLocation>
</comment>
<sequence>MLILIFFFLLLNIPRLISSSIHPSCFWKMKHDEDEHGFLKIGCVFFPTIVQGPVEKEYFNDILNVPLPPENYKFALVLAFALDEVNRNPDLLPNKSLVFNFTENNCFRVSQLYSLYQNLEQDPEITPNYACKKIPCLMMITGPYWETSVMFRTYMEFYINQQIIQLTYGPSHPMLNDREKFPYLYQMAPKDTSLALAMVSVILHFRWNWIGLVISDNDQGKEFLSYLRRELENNTICLAFVNMIPINTQLYMSRAEAYYNQIDTSSTNVVIIYGDTDSTLSVSFQMWKSRGLQRIWVITSQWDVTISKREFIHDSSHMTLVFAQYHGEISGFKNFVQRMNPVEYTDDYLARLEWMNFNCEVSMSNCNTLKNCSLNDAMEWVLVRTSDMDFSDDSYDIYNAVYALAHTLHEMDLQQVDTQPMNNGKGKYSSCWKMNTVLKKTQFTNPVGDTVNMNQKGKLQKAYDIFHIWSLPPHGVTFKVKIGTYSPYFQHGPQIHVYEDMLEWSTGDRQVGLTQLYSLASNGLDIFTFRYTYRYSMPSANQDTIAF</sequence>
<dbReference type="GO" id="GO:0004930">
    <property type="term" value="F:G protein-coupled receptor activity"/>
    <property type="evidence" value="ECO:0007669"/>
    <property type="project" value="InterPro"/>
</dbReference>
<keyword evidence="10" id="KW-1185">Reference proteome</keyword>
<gene>
    <name evidence="11" type="primary">LOC103158795</name>
</gene>
<evidence type="ECO:0000256" key="3">
    <source>
        <dbReference type="ARBA" id="ARBA00022729"/>
    </source>
</evidence>
<dbReference type="RefSeq" id="XP_035305038.1">
    <property type="nucleotide sequence ID" value="XM_035449147.1"/>
</dbReference>
<proteinExistence type="predicted"/>
<evidence type="ECO:0000256" key="2">
    <source>
        <dbReference type="ARBA" id="ARBA00022692"/>
    </source>
</evidence>
<feature type="signal peptide" evidence="8">
    <location>
        <begin position="1"/>
        <end position="19"/>
    </location>
</feature>
<keyword evidence="3 8" id="KW-0732">Signal</keyword>
<keyword evidence="6" id="KW-0675">Receptor</keyword>
<protein>
    <submittedName>
        <fullName evidence="11">Vomeronasal type-2 receptor 116-like isoform X2</fullName>
    </submittedName>
</protein>
<dbReference type="SUPFAM" id="SSF53822">
    <property type="entry name" value="Periplasmic binding protein-like I"/>
    <property type="match status" value="1"/>
</dbReference>
<keyword evidence="2" id="KW-0812">Transmembrane</keyword>
<keyword evidence="7" id="KW-0325">Glycoprotein</keyword>
<name>A0A9J7KCT7_CRIGR</name>
<dbReference type="PANTHER" id="PTHR24061:SF403">
    <property type="entry name" value="VOMERONASAL 2, RECEPTOR 113-RELATED"/>
    <property type="match status" value="1"/>
</dbReference>
<evidence type="ECO:0000256" key="1">
    <source>
        <dbReference type="ARBA" id="ARBA00004141"/>
    </source>
</evidence>
<feature type="chain" id="PRO_5039888832" evidence="8">
    <location>
        <begin position="20"/>
        <end position="547"/>
    </location>
</feature>
<dbReference type="PRINTS" id="PR00248">
    <property type="entry name" value="GPCRMGR"/>
</dbReference>
<dbReference type="FunFam" id="3.40.50.2300:FF:000024">
    <property type="entry name" value="Vomeronasal 2, receptor 73"/>
    <property type="match status" value="1"/>
</dbReference>
<dbReference type="OrthoDB" id="9612721at2759"/>
<evidence type="ECO:0000259" key="9">
    <source>
        <dbReference type="Pfam" id="PF01094"/>
    </source>
</evidence>
<dbReference type="Pfam" id="PF01094">
    <property type="entry name" value="ANF_receptor"/>
    <property type="match status" value="1"/>
</dbReference>
<dbReference type="KEGG" id="cge:103158795"/>
<evidence type="ECO:0000256" key="7">
    <source>
        <dbReference type="ARBA" id="ARBA00023180"/>
    </source>
</evidence>
<reference evidence="11" key="3">
    <citation type="submission" date="2025-08" db="UniProtKB">
        <authorList>
            <consortium name="RefSeq"/>
        </authorList>
    </citation>
    <scope>IDENTIFICATION</scope>
    <source>
        <strain evidence="11">17A/GY</strain>
        <tissue evidence="11">Liver</tissue>
    </source>
</reference>
<dbReference type="GO" id="GO:0005886">
    <property type="term" value="C:plasma membrane"/>
    <property type="evidence" value="ECO:0007669"/>
    <property type="project" value="TreeGrafter"/>
</dbReference>
<keyword evidence="5" id="KW-0472">Membrane</keyword>
<evidence type="ECO:0000313" key="10">
    <source>
        <dbReference type="Proteomes" id="UP001108280"/>
    </source>
</evidence>